<accession>A0A8J4PM19</accession>
<evidence type="ECO:0000259" key="7">
    <source>
        <dbReference type="Pfam" id="PF05529"/>
    </source>
</evidence>
<evidence type="ECO:0000256" key="3">
    <source>
        <dbReference type="ARBA" id="ARBA00022989"/>
    </source>
</evidence>
<gene>
    <name evidence="8" type="ORF">CYY_009236</name>
</gene>
<dbReference type="GO" id="GO:0006888">
    <property type="term" value="P:endoplasmic reticulum to Golgi vesicle-mediated transport"/>
    <property type="evidence" value="ECO:0007669"/>
    <property type="project" value="UniProtKB-UniRule"/>
</dbReference>
<feature type="transmembrane region" description="Helical" evidence="5">
    <location>
        <begin position="38"/>
        <end position="64"/>
    </location>
</feature>
<keyword evidence="5" id="KW-0813">Transport</keyword>
<comment type="caution">
    <text evidence="5">Lacks conserved residue(s) required for the propagation of feature annotation.</text>
</comment>
<feature type="transmembrane region" description="Helical" evidence="5">
    <location>
        <begin position="6"/>
        <end position="26"/>
    </location>
</feature>
<evidence type="ECO:0000313" key="8">
    <source>
        <dbReference type="EMBL" id="KAF2069443.1"/>
    </source>
</evidence>
<sequence>MEVLMILVFISLILEVLFCSILMLPISMALRKKIFEKLNAIFGGHTFKVVFRIVVFLLICVFANDMRESILTDKKLHSSKLEGDLTFADRQAFHLKLFRSQRNIYMSGFCLFLYFLIYRGQKVIGELSSVEANSTAINKQIKQNQNTLEDLLKKNEAYETELKSLRKMEKEFKAMKSQAENTNTEYFKLKEEYEKLVGKKTKDDKKKD</sequence>
<keyword evidence="5" id="KW-0931">ER-Golgi transport</keyword>
<keyword evidence="9" id="KW-1185">Reference proteome</keyword>
<comment type="caution">
    <text evidence="8">The sequence shown here is derived from an EMBL/GenBank/DDBJ whole genome shotgun (WGS) entry which is preliminary data.</text>
</comment>
<dbReference type="InterPro" id="IPR008417">
    <property type="entry name" value="BAP29/BAP31"/>
</dbReference>
<keyword evidence="6" id="KW-0175">Coiled coil</keyword>
<keyword evidence="2 5" id="KW-0812">Transmembrane</keyword>
<evidence type="ECO:0000256" key="6">
    <source>
        <dbReference type="SAM" id="Coils"/>
    </source>
</evidence>
<dbReference type="OrthoDB" id="17651at2759"/>
<keyword evidence="3 5" id="KW-1133">Transmembrane helix</keyword>
<dbReference type="GO" id="GO:0006886">
    <property type="term" value="P:intracellular protein transport"/>
    <property type="evidence" value="ECO:0007669"/>
    <property type="project" value="UniProtKB-UniRule"/>
</dbReference>
<reference evidence="8" key="1">
    <citation type="submission" date="2020-01" db="EMBL/GenBank/DDBJ databases">
        <title>Development of genomics and gene disruption for Polysphondylium violaceum indicates a role for the polyketide synthase stlB in stalk morphogenesis.</title>
        <authorList>
            <person name="Narita B."/>
            <person name="Kawabe Y."/>
            <person name="Kin K."/>
            <person name="Saito T."/>
            <person name="Gibbs R."/>
            <person name="Kuspa A."/>
            <person name="Muzny D."/>
            <person name="Queller D."/>
            <person name="Richards S."/>
            <person name="Strassman J."/>
            <person name="Sucgang R."/>
            <person name="Worley K."/>
            <person name="Schaap P."/>
        </authorList>
    </citation>
    <scope>NUCLEOTIDE SEQUENCE</scope>
    <source>
        <strain evidence="8">QSvi11</strain>
    </source>
</reference>
<keyword evidence="5" id="KW-0256">Endoplasmic reticulum</keyword>
<dbReference type="AlphaFoldDB" id="A0A8J4PM19"/>
<dbReference type="Proteomes" id="UP000695562">
    <property type="component" value="Unassembled WGS sequence"/>
</dbReference>
<feature type="coiled-coil region" evidence="6">
    <location>
        <begin position="141"/>
        <end position="192"/>
    </location>
</feature>
<keyword evidence="5" id="KW-0653">Protein transport</keyword>
<comment type="subcellular location">
    <subcellularLocation>
        <location evidence="5">Endoplasmic reticulum membrane</location>
        <topology evidence="5">Multi-pass membrane protein</topology>
    </subcellularLocation>
    <subcellularLocation>
        <location evidence="1">Membrane</location>
        <topology evidence="1">Multi-pass membrane protein</topology>
    </subcellularLocation>
</comment>
<dbReference type="PANTHER" id="PTHR12701">
    <property type="entry name" value="BCR-ASSOCIATED PROTEIN, BAP"/>
    <property type="match status" value="1"/>
</dbReference>
<comment type="similarity">
    <text evidence="5">Belongs to the BCAP29/BCAP31 family.</text>
</comment>
<organism evidence="8 9">
    <name type="scientific">Polysphondylium violaceum</name>
    <dbReference type="NCBI Taxonomy" id="133409"/>
    <lineage>
        <taxon>Eukaryota</taxon>
        <taxon>Amoebozoa</taxon>
        <taxon>Evosea</taxon>
        <taxon>Eumycetozoa</taxon>
        <taxon>Dictyostelia</taxon>
        <taxon>Dictyosteliales</taxon>
        <taxon>Dictyosteliaceae</taxon>
        <taxon>Polysphondylium</taxon>
    </lineage>
</organism>
<evidence type="ECO:0000256" key="1">
    <source>
        <dbReference type="ARBA" id="ARBA00004141"/>
    </source>
</evidence>
<comment type="function">
    <text evidence="5">May play a role in anterograde transport of membrane proteins from the endoplasmic reticulum to the Golgi.</text>
</comment>
<dbReference type="PANTHER" id="PTHR12701:SF20">
    <property type="entry name" value="ENDOPLASMIC RETICULUM TRANSMEMBRANE PROTEIN"/>
    <property type="match status" value="1"/>
</dbReference>
<keyword evidence="4 5" id="KW-0472">Membrane</keyword>
<dbReference type="InterPro" id="IPR040463">
    <property type="entry name" value="BAP29/BAP31_N"/>
</dbReference>
<dbReference type="GO" id="GO:0005789">
    <property type="term" value="C:endoplasmic reticulum membrane"/>
    <property type="evidence" value="ECO:0007669"/>
    <property type="project" value="UniProtKB-SubCell"/>
</dbReference>
<proteinExistence type="inferred from homology"/>
<dbReference type="EMBL" id="AJWJ01000661">
    <property type="protein sequence ID" value="KAF2069443.1"/>
    <property type="molecule type" value="Genomic_DNA"/>
</dbReference>
<name>A0A8J4PM19_9MYCE</name>
<feature type="domain" description="BAP29/BAP31 transmembrane" evidence="7">
    <location>
        <begin position="1"/>
        <end position="135"/>
    </location>
</feature>
<evidence type="ECO:0000256" key="2">
    <source>
        <dbReference type="ARBA" id="ARBA00022692"/>
    </source>
</evidence>
<evidence type="ECO:0000313" key="9">
    <source>
        <dbReference type="Proteomes" id="UP000695562"/>
    </source>
</evidence>
<evidence type="ECO:0000256" key="4">
    <source>
        <dbReference type="ARBA" id="ARBA00023136"/>
    </source>
</evidence>
<evidence type="ECO:0000256" key="5">
    <source>
        <dbReference type="RuleBase" id="RU367026"/>
    </source>
</evidence>
<dbReference type="Pfam" id="PF05529">
    <property type="entry name" value="Bap31"/>
    <property type="match status" value="1"/>
</dbReference>
<dbReference type="GO" id="GO:0070973">
    <property type="term" value="P:protein localization to endoplasmic reticulum exit site"/>
    <property type="evidence" value="ECO:0007669"/>
    <property type="project" value="UniProtKB-UniRule"/>
</dbReference>
<protein>
    <recommendedName>
        <fullName evidence="5">Endoplasmic reticulum transmembrane protein</fullName>
    </recommendedName>
</protein>